<dbReference type="RefSeq" id="WP_310799402.1">
    <property type="nucleotide sequence ID" value="NZ_CP123872.1"/>
</dbReference>
<gene>
    <name evidence="3" type="ORF">QGN29_04075</name>
</gene>
<accession>A0AA52HA30</accession>
<sequence>MTQVLKDYIVGLRHVGFIVPSIKESLLTFKRVYGISDQEITITPPYDEACMTRFAFFKVGGQEYELIEAVTDDFKETLHQSASAGGGLNHLAYAVRNIEGALDALNKVGVKPGHVTPDGIVDFGKRKMVYLDPETTDGLLIELIEDIFHDS</sequence>
<dbReference type="GO" id="GO:0004493">
    <property type="term" value="F:methylmalonyl-CoA epimerase activity"/>
    <property type="evidence" value="ECO:0007669"/>
    <property type="project" value="TreeGrafter"/>
</dbReference>
<dbReference type="EMBL" id="CP123872">
    <property type="protein sequence ID" value="WND03549.1"/>
    <property type="molecule type" value="Genomic_DNA"/>
</dbReference>
<evidence type="ECO:0000259" key="2">
    <source>
        <dbReference type="PROSITE" id="PS51819"/>
    </source>
</evidence>
<dbReference type="GO" id="GO:0046872">
    <property type="term" value="F:metal ion binding"/>
    <property type="evidence" value="ECO:0007669"/>
    <property type="project" value="UniProtKB-KW"/>
</dbReference>
<dbReference type="InterPro" id="IPR029068">
    <property type="entry name" value="Glyas_Bleomycin-R_OHBP_Dase"/>
</dbReference>
<dbReference type="PROSITE" id="PS51819">
    <property type="entry name" value="VOC"/>
    <property type="match status" value="1"/>
</dbReference>
<dbReference type="SUPFAM" id="SSF54593">
    <property type="entry name" value="Glyoxalase/Bleomycin resistance protein/Dihydroxybiphenyl dioxygenase"/>
    <property type="match status" value="1"/>
</dbReference>
<organism evidence="3 4">
    <name type="scientific">Temperatibacter marinus</name>
    <dbReference type="NCBI Taxonomy" id="1456591"/>
    <lineage>
        <taxon>Bacteria</taxon>
        <taxon>Pseudomonadati</taxon>
        <taxon>Pseudomonadota</taxon>
        <taxon>Alphaproteobacteria</taxon>
        <taxon>Kordiimonadales</taxon>
        <taxon>Temperatibacteraceae</taxon>
        <taxon>Temperatibacter</taxon>
    </lineage>
</organism>
<feature type="domain" description="VOC" evidence="2">
    <location>
        <begin position="11"/>
        <end position="146"/>
    </location>
</feature>
<dbReference type="KEGG" id="tmk:QGN29_04075"/>
<dbReference type="InterPro" id="IPR037523">
    <property type="entry name" value="VOC_core"/>
</dbReference>
<dbReference type="Gene3D" id="3.10.180.10">
    <property type="entry name" value="2,3-Dihydroxybiphenyl 1,2-Dioxygenase, domain 1"/>
    <property type="match status" value="1"/>
</dbReference>
<dbReference type="PANTHER" id="PTHR43048">
    <property type="entry name" value="METHYLMALONYL-COA EPIMERASE"/>
    <property type="match status" value="1"/>
</dbReference>
<evidence type="ECO:0000313" key="3">
    <source>
        <dbReference type="EMBL" id="WND03549.1"/>
    </source>
</evidence>
<dbReference type="GO" id="GO:0046491">
    <property type="term" value="P:L-methylmalonyl-CoA metabolic process"/>
    <property type="evidence" value="ECO:0007669"/>
    <property type="project" value="TreeGrafter"/>
</dbReference>
<dbReference type="Proteomes" id="UP001268683">
    <property type="component" value="Chromosome"/>
</dbReference>
<dbReference type="AlphaFoldDB" id="A0AA52HA30"/>
<protein>
    <submittedName>
        <fullName evidence="3">VOC family protein</fullName>
    </submittedName>
</protein>
<proteinExistence type="predicted"/>
<keyword evidence="1" id="KW-0479">Metal-binding</keyword>
<dbReference type="InterPro" id="IPR051785">
    <property type="entry name" value="MMCE/EMCE_epimerase"/>
</dbReference>
<reference evidence="3" key="1">
    <citation type="submission" date="2023-04" db="EMBL/GenBank/DDBJ databases">
        <title>Complete genome sequence of Temperatibacter marinus.</title>
        <authorList>
            <person name="Rong J.-C."/>
            <person name="Yi M.-L."/>
            <person name="Zhao Q."/>
        </authorList>
    </citation>
    <scope>NUCLEOTIDE SEQUENCE</scope>
    <source>
        <strain evidence="3">NBRC 110045</strain>
    </source>
</reference>
<name>A0AA52HA30_9PROT</name>
<keyword evidence="4" id="KW-1185">Reference proteome</keyword>
<dbReference type="Pfam" id="PF13669">
    <property type="entry name" value="Glyoxalase_4"/>
    <property type="match status" value="1"/>
</dbReference>
<dbReference type="PANTHER" id="PTHR43048:SF3">
    <property type="entry name" value="METHYLMALONYL-COA EPIMERASE, MITOCHONDRIAL"/>
    <property type="match status" value="1"/>
</dbReference>
<evidence type="ECO:0000313" key="4">
    <source>
        <dbReference type="Proteomes" id="UP001268683"/>
    </source>
</evidence>
<evidence type="ECO:0000256" key="1">
    <source>
        <dbReference type="ARBA" id="ARBA00022723"/>
    </source>
</evidence>